<proteinExistence type="predicted"/>
<organism evidence="1 2">
    <name type="scientific">Gymnopus androsaceus JB14</name>
    <dbReference type="NCBI Taxonomy" id="1447944"/>
    <lineage>
        <taxon>Eukaryota</taxon>
        <taxon>Fungi</taxon>
        <taxon>Dikarya</taxon>
        <taxon>Basidiomycota</taxon>
        <taxon>Agaricomycotina</taxon>
        <taxon>Agaricomycetes</taxon>
        <taxon>Agaricomycetidae</taxon>
        <taxon>Agaricales</taxon>
        <taxon>Marasmiineae</taxon>
        <taxon>Omphalotaceae</taxon>
        <taxon>Gymnopus</taxon>
    </lineage>
</organism>
<name>A0A6A4HS28_9AGAR</name>
<protein>
    <submittedName>
        <fullName evidence="1">Uncharacterized protein</fullName>
    </submittedName>
</protein>
<dbReference type="OrthoDB" id="3365698at2759"/>
<sequence length="181" mass="20127">MLERSPSRLTHLSMHFIPLTSNELLRLFLCVPLVTTLEVEEPKEKYTSESDVSLVLKSLVASCSSDCMEDHGGEAEVDMDNDEEAPTNGQCLLPCLKDLRLVIRPCTTILLELVRSRWRPSLLIAESSSGIGDNIANEVCVCLQKISIRCLGEDGEGMLEDLQERLKEFKQDGMSVEVSLS</sequence>
<keyword evidence="2" id="KW-1185">Reference proteome</keyword>
<dbReference type="AlphaFoldDB" id="A0A6A4HS28"/>
<dbReference type="Proteomes" id="UP000799118">
    <property type="component" value="Unassembled WGS sequence"/>
</dbReference>
<accession>A0A6A4HS28</accession>
<reference evidence="1" key="1">
    <citation type="journal article" date="2019" name="Environ. Microbiol.">
        <title>Fungal ecological strategies reflected in gene transcription - a case study of two litter decomposers.</title>
        <authorList>
            <person name="Barbi F."/>
            <person name="Kohler A."/>
            <person name="Barry K."/>
            <person name="Baskaran P."/>
            <person name="Daum C."/>
            <person name="Fauchery L."/>
            <person name="Ihrmark K."/>
            <person name="Kuo A."/>
            <person name="LaButti K."/>
            <person name="Lipzen A."/>
            <person name="Morin E."/>
            <person name="Grigoriev I.V."/>
            <person name="Henrissat B."/>
            <person name="Lindahl B."/>
            <person name="Martin F."/>
        </authorList>
    </citation>
    <scope>NUCLEOTIDE SEQUENCE</scope>
    <source>
        <strain evidence="1">JB14</strain>
    </source>
</reference>
<gene>
    <name evidence="1" type="ORF">BT96DRAFT_619497</name>
</gene>
<dbReference type="EMBL" id="ML769451">
    <property type="protein sequence ID" value="KAE9400936.1"/>
    <property type="molecule type" value="Genomic_DNA"/>
</dbReference>
<evidence type="ECO:0000313" key="1">
    <source>
        <dbReference type="EMBL" id="KAE9400936.1"/>
    </source>
</evidence>
<evidence type="ECO:0000313" key="2">
    <source>
        <dbReference type="Proteomes" id="UP000799118"/>
    </source>
</evidence>